<dbReference type="SUPFAM" id="SSF81544">
    <property type="entry name" value="Subunit IX of photosystem I reaction centre, PsaJ"/>
    <property type="match status" value="1"/>
</dbReference>
<keyword evidence="7 16" id="KW-0934">Plastid</keyword>
<reference evidence="16" key="1">
    <citation type="submission" date="2020-10" db="EMBL/GenBank/DDBJ databases">
        <authorList>
            <person name="Guo F."/>
        </authorList>
    </citation>
    <scope>NUCLEOTIDE SEQUENCE</scope>
</reference>
<dbReference type="InterPro" id="IPR002615">
    <property type="entry name" value="PSI_PsaJ"/>
</dbReference>
<keyword evidence="12 14" id="KW-0472">Membrane</keyword>
<comment type="subcellular location">
    <subcellularLocation>
        <location evidence="2 14">Plastid</location>
        <location evidence="2 14">Chloroplast thylakoid membrane</location>
        <topology evidence="2 14">Single-pass membrane protein</topology>
    </subcellularLocation>
</comment>
<evidence type="ECO:0000256" key="8">
    <source>
        <dbReference type="ARBA" id="ARBA00022692"/>
    </source>
</evidence>
<evidence type="ECO:0000256" key="3">
    <source>
        <dbReference type="ARBA" id="ARBA00006318"/>
    </source>
</evidence>
<evidence type="ECO:0000256" key="14">
    <source>
        <dbReference type="HAMAP-Rule" id="MF_00522"/>
    </source>
</evidence>
<dbReference type="GeneID" id="63647637"/>
<organism evidence="16">
    <name type="scientific">Salix sinopurpurea</name>
    <dbReference type="NCBI Taxonomy" id="2785973"/>
    <lineage>
        <taxon>Eukaryota</taxon>
        <taxon>Viridiplantae</taxon>
        <taxon>Streptophyta</taxon>
        <taxon>Embryophyta</taxon>
        <taxon>Tracheophyta</taxon>
        <taxon>Spermatophyta</taxon>
        <taxon>Magnoliopsida</taxon>
        <taxon>eudicotyledons</taxon>
        <taxon>Gunneridae</taxon>
        <taxon>Pentapetalae</taxon>
        <taxon>rosids</taxon>
        <taxon>fabids</taxon>
        <taxon>Malpighiales</taxon>
        <taxon>Salicaceae</taxon>
        <taxon>Saliceae</taxon>
        <taxon>Salix</taxon>
    </lineage>
</organism>
<gene>
    <name evidence="14 16" type="primary">psaJ</name>
</gene>
<protein>
    <recommendedName>
        <fullName evidence="4 14">Photosystem I reaction center subunit IX</fullName>
    </recommendedName>
    <alternativeName>
        <fullName evidence="13 14">PSI-J</fullName>
    </alternativeName>
</protein>
<evidence type="ECO:0000256" key="2">
    <source>
        <dbReference type="ARBA" id="ARBA00004581"/>
    </source>
</evidence>
<sequence length="76" mass="8828">MRVSFNLTIYIHLIIYVLPLCITIKNTEGEFFMRDLKTYLSVAPVISTLWFGSLAGLLIEINRFFPDALTFPFFSF</sequence>
<dbReference type="HAMAP" id="MF_00522">
    <property type="entry name" value="PSI_PsaJ"/>
    <property type="match status" value="1"/>
</dbReference>
<dbReference type="EMBL" id="MW077725">
    <property type="protein sequence ID" value="QPA35884.1"/>
    <property type="molecule type" value="Genomic_DNA"/>
</dbReference>
<name>A0A873QH09_9ROSI</name>
<feature type="transmembrane region" description="Helical" evidence="15">
    <location>
        <begin position="7"/>
        <end position="27"/>
    </location>
</feature>
<dbReference type="Pfam" id="PF01701">
    <property type="entry name" value="PSI_PsaJ"/>
    <property type="match status" value="1"/>
</dbReference>
<evidence type="ECO:0000256" key="12">
    <source>
        <dbReference type="ARBA" id="ARBA00023136"/>
    </source>
</evidence>
<comment type="function">
    <text evidence="1 14">May help in the organization of the PsaE and PsaF subunits.</text>
</comment>
<dbReference type="GO" id="GO:0009535">
    <property type="term" value="C:chloroplast thylakoid membrane"/>
    <property type="evidence" value="ECO:0007669"/>
    <property type="project" value="UniProtKB-SubCell"/>
</dbReference>
<dbReference type="GO" id="GO:0009522">
    <property type="term" value="C:photosystem I"/>
    <property type="evidence" value="ECO:0007669"/>
    <property type="project" value="UniProtKB-KW"/>
</dbReference>
<dbReference type="InterPro" id="IPR036062">
    <property type="entry name" value="PSI_PsaJ_sf"/>
</dbReference>
<evidence type="ECO:0000256" key="10">
    <source>
        <dbReference type="ARBA" id="ARBA00022989"/>
    </source>
</evidence>
<dbReference type="GO" id="GO:0015979">
    <property type="term" value="P:photosynthesis"/>
    <property type="evidence" value="ECO:0007669"/>
    <property type="project" value="UniProtKB-UniRule"/>
</dbReference>
<evidence type="ECO:0000256" key="13">
    <source>
        <dbReference type="ARBA" id="ARBA00033429"/>
    </source>
</evidence>
<evidence type="ECO:0000256" key="11">
    <source>
        <dbReference type="ARBA" id="ARBA00023078"/>
    </source>
</evidence>
<evidence type="ECO:0000256" key="15">
    <source>
        <dbReference type="SAM" id="Phobius"/>
    </source>
</evidence>
<feature type="transmembrane region" description="Helical" evidence="15">
    <location>
        <begin position="39"/>
        <end position="59"/>
    </location>
</feature>
<evidence type="ECO:0000256" key="4">
    <source>
        <dbReference type="ARBA" id="ARBA00019868"/>
    </source>
</evidence>
<dbReference type="PANTHER" id="PTHR36082:SF2">
    <property type="entry name" value="PHOTOSYSTEM I REACTION CENTER SUBUNIT IX"/>
    <property type="match status" value="1"/>
</dbReference>
<evidence type="ECO:0000256" key="1">
    <source>
        <dbReference type="ARBA" id="ARBA00002115"/>
    </source>
</evidence>
<keyword evidence="10 14" id="KW-1133">Transmembrane helix</keyword>
<geneLocation type="chloroplast" evidence="16"/>
<keyword evidence="8 14" id="KW-0812">Transmembrane</keyword>
<evidence type="ECO:0000256" key="7">
    <source>
        <dbReference type="ARBA" id="ARBA00022640"/>
    </source>
</evidence>
<comment type="similarity">
    <text evidence="3 14">Belongs to the PsaJ family.</text>
</comment>
<evidence type="ECO:0000313" key="16">
    <source>
        <dbReference type="EMBL" id="QPA35884.1"/>
    </source>
</evidence>
<evidence type="ECO:0000256" key="6">
    <source>
        <dbReference type="ARBA" id="ARBA00022531"/>
    </source>
</evidence>
<keyword evidence="11 14" id="KW-0793">Thylakoid</keyword>
<keyword evidence="6 14" id="KW-0602">Photosynthesis</keyword>
<keyword evidence="5 16" id="KW-0150">Chloroplast</keyword>
<evidence type="ECO:0000256" key="5">
    <source>
        <dbReference type="ARBA" id="ARBA00022528"/>
    </source>
</evidence>
<dbReference type="AlphaFoldDB" id="A0A873QH09"/>
<dbReference type="PANTHER" id="PTHR36082">
    <property type="match status" value="1"/>
</dbReference>
<dbReference type="FunFam" id="1.20.5.510:FF:000001">
    <property type="entry name" value="Photosystem I reaction center subunit IX"/>
    <property type="match status" value="1"/>
</dbReference>
<dbReference type="RefSeq" id="YP_010041212.1">
    <property type="nucleotide sequence ID" value="NC_054198.1"/>
</dbReference>
<dbReference type="Gene3D" id="1.20.5.510">
    <property type="entry name" value="Single helix bin"/>
    <property type="match status" value="1"/>
</dbReference>
<keyword evidence="9 14" id="KW-0603">Photosystem I</keyword>
<proteinExistence type="inferred from homology"/>
<accession>A0A873QH09</accession>
<evidence type="ECO:0000256" key="9">
    <source>
        <dbReference type="ARBA" id="ARBA00022836"/>
    </source>
</evidence>